<dbReference type="Proteomes" id="UP000650467">
    <property type="component" value="Unassembled WGS sequence"/>
</dbReference>
<evidence type="ECO:0000256" key="1">
    <source>
        <dbReference type="SAM" id="Phobius"/>
    </source>
</evidence>
<comment type="caution">
    <text evidence="2">The sequence shown here is derived from an EMBL/GenBank/DDBJ whole genome shotgun (WGS) entry which is preliminary data.</text>
</comment>
<reference evidence="2" key="1">
    <citation type="journal article" date="2020" name="bioRxiv">
        <title>Comparative genomics of Chlamydomonas.</title>
        <authorList>
            <person name="Craig R.J."/>
            <person name="Hasan A.R."/>
            <person name="Ness R.W."/>
            <person name="Keightley P.D."/>
        </authorList>
    </citation>
    <scope>NUCLEOTIDE SEQUENCE</scope>
    <source>
        <strain evidence="2">SAG 7.73</strain>
    </source>
</reference>
<gene>
    <name evidence="2" type="ORF">HXX76_005144</name>
</gene>
<protein>
    <submittedName>
        <fullName evidence="2">Uncharacterized protein</fullName>
    </submittedName>
</protein>
<proteinExistence type="predicted"/>
<keyword evidence="1" id="KW-0812">Transmembrane</keyword>
<dbReference type="OrthoDB" id="525787at2759"/>
<evidence type="ECO:0000313" key="3">
    <source>
        <dbReference type="Proteomes" id="UP000650467"/>
    </source>
</evidence>
<organism evidence="2 3">
    <name type="scientific">Chlamydomonas incerta</name>
    <dbReference type="NCBI Taxonomy" id="51695"/>
    <lineage>
        <taxon>Eukaryota</taxon>
        <taxon>Viridiplantae</taxon>
        <taxon>Chlorophyta</taxon>
        <taxon>core chlorophytes</taxon>
        <taxon>Chlorophyceae</taxon>
        <taxon>CS clade</taxon>
        <taxon>Chlamydomonadales</taxon>
        <taxon>Chlamydomonadaceae</taxon>
        <taxon>Chlamydomonas</taxon>
    </lineage>
</organism>
<feature type="transmembrane region" description="Helical" evidence="1">
    <location>
        <begin position="433"/>
        <end position="460"/>
    </location>
</feature>
<keyword evidence="1" id="KW-0472">Membrane</keyword>
<sequence>MTIPTTLAGEPVQAEKQPLHKRKYRPLDVKTWYEGSLRLIGWILVICCAVLTGGLWVSYELFVLNKHDTDFRDIYFDQRLTNSINNVGHKNFLLAEYCCNSDPVHFPYYCDEAVPDQYSAAAPFCKPIIVLECTDIRGAACNATRQVLYGAVGLAIVNDHAVYENCTAGGRVRVGATAVAVGRPITLVAYYQQLPTGDTLVIQSPFNINTTEVYQFVNQVANSVPAADVEYVQPSSRLSSSLTLEGAPASALLAMYHDSARNLRAPPPWKSVSNLWPWPGMNARCPNTGVNNAYYILGEALAMIPRFALSRPQDTLLTLGAGNDTMQVPAWQVVAVDSDNQTVGVSTEVEVSYLSSVQVSLGQVSLLGACDGWRFSDQSQDISFTYVPYWTGPIAELKAGTTFGPFLQMVAINVLDVNGPRFFELPYYGGMWYIWNAFFMAFIWMVSNGLMLFLIILVWWNIRSNKGLPPIIYRYMQKYRGW</sequence>
<evidence type="ECO:0000313" key="2">
    <source>
        <dbReference type="EMBL" id="KAG2438594.1"/>
    </source>
</evidence>
<keyword evidence="1" id="KW-1133">Transmembrane helix</keyword>
<accession>A0A835T4B2</accession>
<keyword evidence="3" id="KW-1185">Reference proteome</keyword>
<dbReference type="AlphaFoldDB" id="A0A835T4B2"/>
<feature type="transmembrane region" description="Helical" evidence="1">
    <location>
        <begin position="39"/>
        <end position="62"/>
    </location>
</feature>
<dbReference type="EMBL" id="JAEHOC010000009">
    <property type="protein sequence ID" value="KAG2438594.1"/>
    <property type="molecule type" value="Genomic_DNA"/>
</dbReference>
<name>A0A835T4B2_CHLIN</name>